<feature type="non-terminal residue" evidence="1">
    <location>
        <position position="1"/>
    </location>
</feature>
<dbReference type="AlphaFoldDB" id="A0A2M7E8P5"/>
<evidence type="ECO:0000313" key="1">
    <source>
        <dbReference type="EMBL" id="PIV64075.1"/>
    </source>
</evidence>
<dbReference type="EMBL" id="PETL01000197">
    <property type="protein sequence ID" value="PIV64075.1"/>
    <property type="molecule type" value="Genomic_DNA"/>
</dbReference>
<organism evidence="1 2">
    <name type="scientific">bacterium (Candidatus Ratteibacteria) CG01_land_8_20_14_3_00_40_19</name>
    <dbReference type="NCBI Taxonomy" id="2014290"/>
    <lineage>
        <taxon>Bacteria</taxon>
        <taxon>Candidatus Ratteibacteria</taxon>
    </lineage>
</organism>
<comment type="caution">
    <text evidence="1">The sequence shown here is derived from an EMBL/GenBank/DDBJ whole genome shotgun (WGS) entry which is preliminary data.</text>
</comment>
<dbReference type="SUPFAM" id="SSF53383">
    <property type="entry name" value="PLP-dependent transferases"/>
    <property type="match status" value="1"/>
</dbReference>
<protein>
    <submittedName>
        <fullName evidence="1">UDP-4-amino-4, 6-dideoxy-N-acetyl-beta-L-altrosamine transaminase</fullName>
    </submittedName>
</protein>
<dbReference type="InterPro" id="IPR015424">
    <property type="entry name" value="PyrdxlP-dep_Trfase"/>
</dbReference>
<evidence type="ECO:0000313" key="2">
    <source>
        <dbReference type="Proteomes" id="UP000228886"/>
    </source>
</evidence>
<name>A0A2M7E8P5_9BACT</name>
<dbReference type="Pfam" id="PF01041">
    <property type="entry name" value="DegT_DnrJ_EryC1"/>
    <property type="match status" value="1"/>
</dbReference>
<sequence length="67" mass="8106">RQENIGVQVHYIPVYYQPYYQKFGYKKGLCPKAEEYYKEAISLPLFPRMTDKEIDRVVRVVRKNVYS</sequence>
<reference evidence="2" key="1">
    <citation type="submission" date="2017-09" db="EMBL/GenBank/DDBJ databases">
        <title>Depth-based differentiation of microbial function through sediment-hosted aquifers and enrichment of novel symbionts in the deep terrestrial subsurface.</title>
        <authorList>
            <person name="Probst A.J."/>
            <person name="Ladd B."/>
            <person name="Jarett J.K."/>
            <person name="Geller-Mcgrath D.E."/>
            <person name="Sieber C.M.K."/>
            <person name="Emerson J.B."/>
            <person name="Anantharaman K."/>
            <person name="Thomas B.C."/>
            <person name="Malmstrom R."/>
            <person name="Stieglmeier M."/>
            <person name="Klingl A."/>
            <person name="Woyke T."/>
            <person name="Ryan C.M."/>
            <person name="Banfield J.F."/>
        </authorList>
    </citation>
    <scope>NUCLEOTIDE SEQUENCE [LARGE SCALE GENOMIC DNA]</scope>
</reference>
<dbReference type="Proteomes" id="UP000228886">
    <property type="component" value="Unassembled WGS sequence"/>
</dbReference>
<accession>A0A2M7E8P5</accession>
<gene>
    <name evidence="1" type="ORF">COS11_04070</name>
</gene>
<dbReference type="Gene3D" id="3.90.1150.10">
    <property type="entry name" value="Aspartate Aminotransferase, domain 1"/>
    <property type="match status" value="1"/>
</dbReference>
<proteinExistence type="predicted"/>
<dbReference type="InterPro" id="IPR015422">
    <property type="entry name" value="PyrdxlP-dep_Trfase_small"/>
</dbReference>
<dbReference type="InterPro" id="IPR000653">
    <property type="entry name" value="DegT/StrS_aminotransferase"/>
</dbReference>